<feature type="compositionally biased region" description="Basic residues" evidence="1">
    <location>
        <begin position="61"/>
        <end position="72"/>
    </location>
</feature>
<sequence>MNKQVICPLCGSMTIVKPNDFYICPDCDCEIWPSSDTGKQLQETFDEQIRTGYYGNPKGKGGSKSRSRKKTTVKPARFYNSLLDVE</sequence>
<dbReference type="Proteomes" id="UP000245702">
    <property type="component" value="Unassembled WGS sequence"/>
</dbReference>
<feature type="region of interest" description="Disordered" evidence="1">
    <location>
        <begin position="52"/>
        <end position="74"/>
    </location>
</feature>
<evidence type="ECO:0000313" key="2">
    <source>
        <dbReference type="EMBL" id="CVK17545.1"/>
    </source>
</evidence>
<organism evidence="2 3">
    <name type="scientific">Sporomusa sphaeroides DSM 2875</name>
    <dbReference type="NCBI Taxonomy" id="1337886"/>
    <lineage>
        <taxon>Bacteria</taxon>
        <taxon>Bacillati</taxon>
        <taxon>Bacillota</taxon>
        <taxon>Negativicutes</taxon>
        <taxon>Selenomonadales</taxon>
        <taxon>Sporomusaceae</taxon>
        <taxon>Sporomusa</taxon>
    </lineage>
</organism>
<reference evidence="2 3" key="1">
    <citation type="submission" date="2016-01" db="EMBL/GenBank/DDBJ databases">
        <authorList>
            <person name="Brown R."/>
        </authorList>
    </citation>
    <scope>NUCLEOTIDE SEQUENCE [LARGE SCALE GENOMIC DNA]</scope>
    <source>
        <strain evidence="2">Sporomusa sphaeroides DSM 2875</strain>
    </source>
</reference>
<evidence type="ECO:0000256" key="1">
    <source>
        <dbReference type="SAM" id="MobiDB-lite"/>
    </source>
</evidence>
<evidence type="ECO:0000313" key="3">
    <source>
        <dbReference type="Proteomes" id="UP000245702"/>
    </source>
</evidence>
<name>A0ABM9VXH3_9FIRM</name>
<dbReference type="RefSeq" id="WP_075755275.1">
    <property type="nucleotide sequence ID" value="NZ_CP146991.1"/>
</dbReference>
<proteinExistence type="predicted"/>
<dbReference type="EMBL" id="FCOW01000001">
    <property type="protein sequence ID" value="CVK17545.1"/>
    <property type="molecule type" value="Genomic_DNA"/>
</dbReference>
<keyword evidence="3" id="KW-1185">Reference proteome</keyword>
<comment type="caution">
    <text evidence="2">The sequence shown here is derived from an EMBL/GenBank/DDBJ whole genome shotgun (WGS) entry which is preliminary data.</text>
</comment>
<gene>
    <name evidence="2" type="ORF">SSPH_00179</name>
</gene>
<accession>A0ABM9VXH3</accession>
<protein>
    <submittedName>
        <fullName evidence="2">Uncharacterized protein</fullName>
    </submittedName>
</protein>